<keyword evidence="1" id="KW-0472">Membrane</keyword>
<sequence length="151" mass="17084">MFALGIIITIIILITKILISNDLGYFIDITTLTVIIGFNISLLFATGSFKDFRSALTIIFKKDKKSSNNEIKKGIFVFDLMIKVTMISGFICAIIDFITIMHALTDTTTIGSYMSLVSLDFLYSLCIICFFLLPAKFVLEKKHRLNNYNIK</sequence>
<accession>A0A9W6DG89</accession>
<feature type="transmembrane region" description="Helical" evidence="1">
    <location>
        <begin position="121"/>
        <end position="139"/>
    </location>
</feature>
<feature type="transmembrane region" description="Helical" evidence="1">
    <location>
        <begin position="29"/>
        <end position="53"/>
    </location>
</feature>
<proteinExistence type="predicted"/>
<reference evidence="2" key="1">
    <citation type="submission" date="2022-06" db="EMBL/GenBank/DDBJ databases">
        <title>Vallitalea longa sp. nov., an anaerobic bacterium isolated from marine sediment.</title>
        <authorList>
            <person name="Hirano S."/>
            <person name="Terahara T."/>
            <person name="Mori K."/>
            <person name="Hamada M."/>
            <person name="Matsumoto R."/>
            <person name="Kobayashi T."/>
        </authorList>
    </citation>
    <scope>NUCLEOTIDE SEQUENCE</scope>
    <source>
        <strain evidence="2">SH18-1</strain>
    </source>
</reference>
<keyword evidence="3" id="KW-1185">Reference proteome</keyword>
<keyword evidence="1" id="KW-0812">Transmembrane</keyword>
<dbReference type="AlphaFoldDB" id="A0A9W6DG89"/>
<feature type="transmembrane region" description="Helical" evidence="1">
    <location>
        <begin position="74"/>
        <end position="101"/>
    </location>
</feature>
<keyword evidence="1" id="KW-1133">Transmembrane helix</keyword>
<gene>
    <name evidence="2" type="ORF">SH1V18_19740</name>
</gene>
<comment type="caution">
    <text evidence="2">The sequence shown here is derived from an EMBL/GenBank/DDBJ whole genome shotgun (WGS) entry which is preliminary data.</text>
</comment>
<dbReference type="Proteomes" id="UP001144256">
    <property type="component" value="Unassembled WGS sequence"/>
</dbReference>
<dbReference type="EMBL" id="BRLB01000004">
    <property type="protein sequence ID" value="GKX29494.1"/>
    <property type="molecule type" value="Genomic_DNA"/>
</dbReference>
<evidence type="ECO:0000313" key="3">
    <source>
        <dbReference type="Proteomes" id="UP001144256"/>
    </source>
</evidence>
<evidence type="ECO:0000256" key="1">
    <source>
        <dbReference type="SAM" id="Phobius"/>
    </source>
</evidence>
<dbReference type="RefSeq" id="WP_281815003.1">
    <property type="nucleotide sequence ID" value="NZ_BRLB01000004.1"/>
</dbReference>
<evidence type="ECO:0000313" key="2">
    <source>
        <dbReference type="EMBL" id="GKX29494.1"/>
    </source>
</evidence>
<name>A0A9W6DG89_9FIRM</name>
<protein>
    <submittedName>
        <fullName evidence="2">Uncharacterized protein</fullName>
    </submittedName>
</protein>
<organism evidence="2 3">
    <name type="scientific">Vallitalea longa</name>
    <dbReference type="NCBI Taxonomy" id="2936439"/>
    <lineage>
        <taxon>Bacteria</taxon>
        <taxon>Bacillati</taxon>
        <taxon>Bacillota</taxon>
        <taxon>Clostridia</taxon>
        <taxon>Lachnospirales</taxon>
        <taxon>Vallitaleaceae</taxon>
        <taxon>Vallitalea</taxon>
    </lineage>
</organism>